<dbReference type="GO" id="GO:0003677">
    <property type="term" value="F:DNA binding"/>
    <property type="evidence" value="ECO:0007669"/>
    <property type="project" value="UniProtKB-KW"/>
</dbReference>
<keyword evidence="8 10" id="KW-0464">Manganese</keyword>
<dbReference type="GO" id="GO:0016787">
    <property type="term" value="F:hydrolase activity"/>
    <property type="evidence" value="ECO:0007669"/>
    <property type="project" value="UniProtKB-KW"/>
</dbReference>
<feature type="binding site" evidence="10">
    <location>
        <position position="234"/>
    </location>
    <ligand>
        <name>Mn(2+)</name>
        <dbReference type="ChEBI" id="CHEBI:29035"/>
    </ligand>
</feature>
<evidence type="ECO:0000256" key="7">
    <source>
        <dbReference type="ARBA" id="ARBA00023125"/>
    </source>
</evidence>
<keyword evidence="1 10" id="KW-0540">Nuclease</keyword>
<dbReference type="GO" id="GO:0046872">
    <property type="term" value="F:metal ion binding"/>
    <property type="evidence" value="ECO:0007669"/>
    <property type="project" value="UniProtKB-UniRule"/>
</dbReference>
<dbReference type="RefSeq" id="WP_197735440.1">
    <property type="nucleotide sequence ID" value="NZ_AP019791.1"/>
</dbReference>
<keyword evidence="3 10" id="KW-0255">Endonuclease</keyword>
<dbReference type="GO" id="GO:0051607">
    <property type="term" value="P:defense response to virus"/>
    <property type="evidence" value="ECO:0007669"/>
    <property type="project" value="UniProtKB-UniRule"/>
</dbReference>
<feature type="binding site" evidence="10">
    <location>
        <position position="249"/>
    </location>
    <ligand>
        <name>Mn(2+)</name>
        <dbReference type="ChEBI" id="CHEBI:29035"/>
    </ligand>
</feature>
<comment type="similarity">
    <text evidence="10">Belongs to the CRISPR-associated endonuclease Cas1 family.</text>
</comment>
<dbReference type="Pfam" id="PF01867">
    <property type="entry name" value="Cas_Cas1"/>
    <property type="match status" value="1"/>
</dbReference>
<dbReference type="AlphaFoldDB" id="A0A510HIQ8"/>
<evidence type="ECO:0000256" key="4">
    <source>
        <dbReference type="ARBA" id="ARBA00022801"/>
    </source>
</evidence>
<keyword evidence="2 10" id="KW-0479">Metal-binding</keyword>
<dbReference type="EC" id="3.1.-.-" evidence="10"/>
<dbReference type="InterPro" id="IPR002729">
    <property type="entry name" value="CRISPR-assoc_Cas1"/>
</dbReference>
<reference evidence="11" key="1">
    <citation type="journal article" date="2019" name="Microbiol. Resour. Announc.">
        <title>Complete Genome Sequence of Rubrobacter xylanophilus Strain AA3-22, Isolated from Arima Onsen in Japan.</title>
        <authorList>
            <person name="Tomariguchi N."/>
            <person name="Miyazaki K."/>
        </authorList>
    </citation>
    <scope>NUCLEOTIDE SEQUENCE [LARGE SCALE GENOMIC DNA]</scope>
    <source>
        <strain evidence="11">AA3-22</strain>
    </source>
</reference>
<comment type="cofactor">
    <cofactor evidence="10">
        <name>Mg(2+)</name>
        <dbReference type="ChEBI" id="CHEBI:18420"/>
    </cofactor>
    <cofactor evidence="10">
        <name>Mn(2+)</name>
        <dbReference type="ChEBI" id="CHEBI:29035"/>
    </cofactor>
</comment>
<evidence type="ECO:0000256" key="1">
    <source>
        <dbReference type="ARBA" id="ARBA00022722"/>
    </source>
</evidence>
<evidence type="ECO:0000256" key="2">
    <source>
        <dbReference type="ARBA" id="ARBA00022723"/>
    </source>
</evidence>
<organism evidence="11 12">
    <name type="scientific">Rubrobacter xylanophilus</name>
    <dbReference type="NCBI Taxonomy" id="49319"/>
    <lineage>
        <taxon>Bacteria</taxon>
        <taxon>Bacillati</taxon>
        <taxon>Actinomycetota</taxon>
        <taxon>Rubrobacteria</taxon>
        <taxon>Rubrobacterales</taxon>
        <taxon>Rubrobacteraceae</taxon>
        <taxon>Rubrobacter</taxon>
    </lineage>
</organism>
<dbReference type="Gene3D" id="1.20.120.920">
    <property type="entry name" value="CRISPR-associated endonuclease Cas1, C-terminal domain"/>
    <property type="match status" value="1"/>
</dbReference>
<dbReference type="Proteomes" id="UP000318065">
    <property type="component" value="Chromosome"/>
</dbReference>
<sequence>MMQEVFVEGFGVSVSKKSERLVVKRKGEVLFERPFFDVERVIVATGGATISAAAIHECVRHGIPLEFLSFSGAPYASLVSPNLGGTVRTRREQLLAYEDRRGVELGKAFAVGKLRNSANVLKYFAKYRKGADRRTYDFLYRRVDRIEELARLVEEIEGSRADEVRGALLNAEGRGAALYWEGVERLVPEFSGREGRGAGDLVNSLLNYGYGILYHRVLSAVTRAGLDPFAGYVHTDRPGKPSLVLDLIEEFRGQVVDRTVLGMLGTGFRVGMDGGMLDEATRKLVAGKVRERLATRIKHRGRRHSLENVIHIQARGVAGFVRDGVLYRPFVGSW</sequence>
<keyword evidence="5 10" id="KW-0460">Magnesium</keyword>
<dbReference type="InterPro" id="IPR050646">
    <property type="entry name" value="Cas1"/>
</dbReference>
<accession>A0A510HIQ8</accession>
<evidence type="ECO:0000256" key="8">
    <source>
        <dbReference type="ARBA" id="ARBA00023211"/>
    </source>
</evidence>
<comment type="function">
    <text evidence="10">CRISPR (clustered regularly interspaced short palindromic repeat), is an adaptive immune system that provides protection against mobile genetic elements (viruses, transposable elements and conjugative plasmids). CRISPR clusters contain spacers, sequences complementary to antecedent mobile elements, and target invading nucleic acids. CRISPR clusters are transcribed and processed into CRISPR RNA (crRNA). Acts as a dsDNA endonuclease. Involved in the integration of spacer DNA into the CRISPR cassette.</text>
</comment>
<evidence type="ECO:0000256" key="9">
    <source>
        <dbReference type="ARBA" id="ARBA00038592"/>
    </source>
</evidence>
<name>A0A510HIQ8_9ACTN</name>
<dbReference type="HAMAP" id="MF_01470">
    <property type="entry name" value="Cas1"/>
    <property type="match status" value="1"/>
</dbReference>
<keyword evidence="4 10" id="KW-0378">Hydrolase</keyword>
<dbReference type="GO" id="GO:0043571">
    <property type="term" value="P:maintenance of CRISPR repeat elements"/>
    <property type="evidence" value="ECO:0007669"/>
    <property type="project" value="UniProtKB-UniRule"/>
</dbReference>
<keyword evidence="7 10" id="KW-0238">DNA-binding</keyword>
<feature type="binding site" evidence="10">
    <location>
        <position position="172"/>
    </location>
    <ligand>
        <name>Mn(2+)</name>
        <dbReference type="ChEBI" id="CHEBI:29035"/>
    </ligand>
</feature>
<dbReference type="Gene3D" id="3.100.10.20">
    <property type="entry name" value="CRISPR-associated endonuclease Cas1, N-terminal domain"/>
    <property type="match status" value="1"/>
</dbReference>
<protein>
    <recommendedName>
        <fullName evidence="10">CRISPR-associated endonuclease Cas1</fullName>
        <ecNumber evidence="10">3.1.-.-</ecNumber>
    </recommendedName>
</protein>
<proteinExistence type="inferred from homology"/>
<dbReference type="InterPro" id="IPR042206">
    <property type="entry name" value="CRISPR-assoc_Cas1_C"/>
</dbReference>
<dbReference type="EMBL" id="AP019791">
    <property type="protein sequence ID" value="BBL79861.1"/>
    <property type="molecule type" value="Genomic_DNA"/>
</dbReference>
<keyword evidence="6 10" id="KW-0051">Antiviral defense</keyword>
<keyword evidence="12" id="KW-1185">Reference proteome</keyword>
<dbReference type="PANTHER" id="PTHR34353">
    <property type="entry name" value="CRISPR-ASSOCIATED ENDONUCLEASE CAS1 1"/>
    <property type="match status" value="1"/>
</dbReference>
<evidence type="ECO:0000256" key="5">
    <source>
        <dbReference type="ARBA" id="ARBA00022842"/>
    </source>
</evidence>
<evidence type="ECO:0000256" key="6">
    <source>
        <dbReference type="ARBA" id="ARBA00023118"/>
    </source>
</evidence>
<evidence type="ECO:0000313" key="11">
    <source>
        <dbReference type="EMBL" id="BBL79861.1"/>
    </source>
</evidence>
<dbReference type="CDD" id="cd09634">
    <property type="entry name" value="Cas1_I-II-III"/>
    <property type="match status" value="1"/>
</dbReference>
<dbReference type="PANTHER" id="PTHR34353:SF2">
    <property type="entry name" value="CRISPR-ASSOCIATED ENDONUCLEASE CAS1 1"/>
    <property type="match status" value="1"/>
</dbReference>
<comment type="subunit">
    <text evidence="9 10">Homodimer, forms a heterotetramer with a Cas2 homodimer.</text>
</comment>
<evidence type="ECO:0000256" key="10">
    <source>
        <dbReference type="HAMAP-Rule" id="MF_01470"/>
    </source>
</evidence>
<gene>
    <name evidence="11" type="primary">cas1_1</name>
    <name evidence="10" type="synonym">cas1</name>
    <name evidence="11" type="ORF">RxyAA322_17150</name>
</gene>
<dbReference type="NCBIfam" id="TIGR00287">
    <property type="entry name" value="cas1"/>
    <property type="match status" value="1"/>
</dbReference>
<evidence type="ECO:0000256" key="3">
    <source>
        <dbReference type="ARBA" id="ARBA00022759"/>
    </source>
</evidence>
<evidence type="ECO:0000313" key="12">
    <source>
        <dbReference type="Proteomes" id="UP000318065"/>
    </source>
</evidence>
<dbReference type="GO" id="GO:0004519">
    <property type="term" value="F:endonuclease activity"/>
    <property type="evidence" value="ECO:0007669"/>
    <property type="project" value="UniProtKB-UniRule"/>
</dbReference>
<dbReference type="InterPro" id="IPR042211">
    <property type="entry name" value="CRISPR-assoc_Cas1_N"/>
</dbReference>